<dbReference type="InterPro" id="IPR011006">
    <property type="entry name" value="CheY-like_superfamily"/>
</dbReference>
<organism evidence="6 7">
    <name type="scientific">marine gamma proteobacterium HTCC2143</name>
    <dbReference type="NCBI Taxonomy" id="247633"/>
    <lineage>
        <taxon>Bacteria</taxon>
        <taxon>Pseudomonadati</taxon>
        <taxon>Pseudomonadota</taxon>
        <taxon>Gammaproteobacteria</taxon>
        <taxon>Cellvibrionales</taxon>
        <taxon>Spongiibacteraceae</taxon>
        <taxon>BD1-7 clade</taxon>
    </lineage>
</organism>
<dbReference type="SMART" id="SM00448">
    <property type="entry name" value="REC"/>
    <property type="match status" value="1"/>
</dbReference>
<evidence type="ECO:0000313" key="6">
    <source>
        <dbReference type="EMBL" id="EAW32753.1"/>
    </source>
</evidence>
<dbReference type="InterPro" id="IPR001789">
    <property type="entry name" value="Sig_transdc_resp-reg_receiver"/>
</dbReference>
<dbReference type="SMART" id="SM00850">
    <property type="entry name" value="LytTR"/>
    <property type="match status" value="1"/>
</dbReference>
<dbReference type="Proteomes" id="UP000004931">
    <property type="component" value="Unassembled WGS sequence"/>
</dbReference>
<dbReference type="OrthoDB" id="236568at2"/>
<dbReference type="AlphaFoldDB" id="A0Y9E9"/>
<feature type="domain" description="HTH LytTR-type" evidence="5">
    <location>
        <begin position="140"/>
        <end position="247"/>
    </location>
</feature>
<dbReference type="GO" id="GO:0032993">
    <property type="term" value="C:protein-DNA complex"/>
    <property type="evidence" value="ECO:0007669"/>
    <property type="project" value="TreeGrafter"/>
</dbReference>
<feature type="modified residue" description="4-aspartylphosphate" evidence="3">
    <location>
        <position position="53"/>
    </location>
</feature>
<name>A0Y9E9_9GAMM</name>
<dbReference type="Gene3D" id="2.40.50.1020">
    <property type="entry name" value="LytTr DNA-binding domain"/>
    <property type="match status" value="1"/>
</dbReference>
<dbReference type="InterPro" id="IPR007492">
    <property type="entry name" value="LytTR_DNA-bd_dom"/>
</dbReference>
<dbReference type="PANTHER" id="PTHR48111:SF3">
    <property type="entry name" value="TRANSCRIPTIONAL REGULATORY PROTEIN BTSR"/>
    <property type="match status" value="1"/>
</dbReference>
<evidence type="ECO:0000256" key="2">
    <source>
        <dbReference type="ARBA" id="ARBA00023125"/>
    </source>
</evidence>
<evidence type="ECO:0000259" key="4">
    <source>
        <dbReference type="PROSITE" id="PS50110"/>
    </source>
</evidence>
<dbReference type="EMBL" id="AAVT01000001">
    <property type="protein sequence ID" value="EAW32753.1"/>
    <property type="molecule type" value="Genomic_DNA"/>
</dbReference>
<dbReference type="PANTHER" id="PTHR48111">
    <property type="entry name" value="REGULATOR OF RPOS"/>
    <property type="match status" value="1"/>
</dbReference>
<evidence type="ECO:0000256" key="3">
    <source>
        <dbReference type="PROSITE-ProRule" id="PRU00169"/>
    </source>
</evidence>
<dbReference type="Pfam" id="PF00072">
    <property type="entry name" value="Response_reg"/>
    <property type="match status" value="1"/>
</dbReference>
<comment type="caution">
    <text evidence="6">The sequence shown here is derived from an EMBL/GenBank/DDBJ whole genome shotgun (WGS) entry which is preliminary data.</text>
</comment>
<dbReference type="SUPFAM" id="SSF52172">
    <property type="entry name" value="CheY-like"/>
    <property type="match status" value="1"/>
</dbReference>
<proteinExistence type="predicted"/>
<keyword evidence="3" id="KW-0597">Phosphoprotein</keyword>
<dbReference type="PROSITE" id="PS50110">
    <property type="entry name" value="RESPONSE_REGULATORY"/>
    <property type="match status" value="1"/>
</dbReference>
<dbReference type="InterPro" id="IPR039420">
    <property type="entry name" value="WalR-like"/>
</dbReference>
<keyword evidence="7" id="KW-1185">Reference proteome</keyword>
<gene>
    <name evidence="6" type="ORF">GP2143_15896</name>
</gene>
<protein>
    <submittedName>
        <fullName evidence="6">Alginate biosynthesis regulatory protein AlgR</fullName>
    </submittedName>
</protein>
<feature type="domain" description="Response regulatory" evidence="4">
    <location>
        <begin position="2"/>
        <end position="116"/>
    </location>
</feature>
<accession>A0Y9E9</accession>
<dbReference type="Gene3D" id="3.40.50.2300">
    <property type="match status" value="1"/>
</dbReference>
<sequence length="248" mass="27749">MRVLIVDDEPLARSRLARLLGQQPDCDTVVEAENGEQAIIVCNQQLPDVVLMDIRMPVMDGLQTARHLASFDEAPAVIFCTAYNDYALEAFDANAVDYLLKPVNKEKLSLALAKAKKLNRVQLTALSAQQAGTESHRGHIAAKSSRGIELIAVDNIRYFIADQKYVTVWFQADGEQKHVLIDDSLKDLEQMLGDQFVRIHRNALAAVAHIQGFEKVEQAIYLKLSGIDRGPQVSRRYQALVRELVQQL</sequence>
<dbReference type="Pfam" id="PF04397">
    <property type="entry name" value="LytTR"/>
    <property type="match status" value="1"/>
</dbReference>
<dbReference type="GO" id="GO:0006355">
    <property type="term" value="P:regulation of DNA-templated transcription"/>
    <property type="evidence" value="ECO:0007669"/>
    <property type="project" value="TreeGrafter"/>
</dbReference>
<dbReference type="STRING" id="247633.GP2143_15896"/>
<dbReference type="PROSITE" id="PS50930">
    <property type="entry name" value="HTH_LYTTR"/>
    <property type="match status" value="1"/>
</dbReference>
<reference evidence="6 7" key="1">
    <citation type="journal article" date="2010" name="J. Bacteriol.">
        <title>Genome sequence of the oligotrophic marine Gammaproteobacterium HTCC2143, isolated from the Oregon Coast.</title>
        <authorList>
            <person name="Oh H.M."/>
            <person name="Kang I."/>
            <person name="Ferriera S."/>
            <person name="Giovannoni S.J."/>
            <person name="Cho J.C."/>
        </authorList>
    </citation>
    <scope>NUCLEOTIDE SEQUENCE [LARGE SCALE GENOMIC DNA]</scope>
    <source>
        <strain evidence="6 7">HTCC2143</strain>
    </source>
</reference>
<evidence type="ECO:0000259" key="5">
    <source>
        <dbReference type="PROSITE" id="PS50930"/>
    </source>
</evidence>
<evidence type="ECO:0000256" key="1">
    <source>
        <dbReference type="ARBA" id="ARBA00023012"/>
    </source>
</evidence>
<dbReference type="GO" id="GO:0000976">
    <property type="term" value="F:transcription cis-regulatory region binding"/>
    <property type="evidence" value="ECO:0007669"/>
    <property type="project" value="TreeGrafter"/>
</dbReference>
<dbReference type="GO" id="GO:0000156">
    <property type="term" value="F:phosphorelay response regulator activity"/>
    <property type="evidence" value="ECO:0007669"/>
    <property type="project" value="TreeGrafter"/>
</dbReference>
<dbReference type="eggNOG" id="COG3279">
    <property type="taxonomic scope" value="Bacteria"/>
</dbReference>
<evidence type="ECO:0000313" key="7">
    <source>
        <dbReference type="Proteomes" id="UP000004931"/>
    </source>
</evidence>
<keyword evidence="1" id="KW-0902">Two-component regulatory system</keyword>
<dbReference type="GO" id="GO:0005829">
    <property type="term" value="C:cytosol"/>
    <property type="evidence" value="ECO:0007669"/>
    <property type="project" value="TreeGrafter"/>
</dbReference>
<keyword evidence="2" id="KW-0238">DNA-binding</keyword>